<feature type="region of interest" description="Disordered" evidence="2">
    <location>
        <begin position="960"/>
        <end position="1017"/>
    </location>
</feature>
<comment type="caution">
    <text evidence="5">The sequence shown here is derived from an EMBL/GenBank/DDBJ whole genome shotgun (WGS) entry which is preliminary data.</text>
</comment>
<dbReference type="GO" id="GO:0042790">
    <property type="term" value="P:nucleolar large rRNA transcription by RNA polymerase I"/>
    <property type="evidence" value="ECO:0007669"/>
    <property type="project" value="TreeGrafter"/>
</dbReference>
<proteinExistence type="predicted"/>
<evidence type="ECO:0000313" key="6">
    <source>
        <dbReference type="Proteomes" id="UP001175261"/>
    </source>
</evidence>
<evidence type="ECO:0000313" key="5">
    <source>
        <dbReference type="EMBL" id="KAK0385858.1"/>
    </source>
</evidence>
<gene>
    <name evidence="5" type="ORF">NLU13_7035</name>
</gene>
<evidence type="ECO:0000259" key="4">
    <source>
        <dbReference type="Pfam" id="PF20639"/>
    </source>
</evidence>
<dbReference type="Proteomes" id="UP001175261">
    <property type="component" value="Unassembled WGS sequence"/>
</dbReference>
<dbReference type="PANTHER" id="PTHR28221:SF2">
    <property type="entry name" value="RNA POLYMERASE I-SPECIFIC TRANSCRIPTION INITIATION FACTOR RRN6"/>
    <property type="match status" value="1"/>
</dbReference>
<keyword evidence="1" id="KW-0175">Coiled coil</keyword>
<feature type="region of interest" description="Disordered" evidence="2">
    <location>
        <begin position="816"/>
        <end position="851"/>
    </location>
</feature>
<dbReference type="GO" id="GO:0001179">
    <property type="term" value="F:RNA polymerase I general transcription initiation factor binding"/>
    <property type="evidence" value="ECO:0007669"/>
    <property type="project" value="TreeGrafter"/>
</dbReference>
<protein>
    <recommendedName>
        <fullName evidence="7">RNA polymerase I-specific transcription initiation factor RRN6-like protein</fullName>
    </recommendedName>
</protein>
<feature type="domain" description="RRN6 beta-propeller" evidence="3">
    <location>
        <begin position="117"/>
        <end position="497"/>
    </location>
</feature>
<feature type="domain" description="RRN6 K-rich C-terminal" evidence="4">
    <location>
        <begin position="882"/>
        <end position="1016"/>
    </location>
</feature>
<dbReference type="GO" id="GO:0070860">
    <property type="term" value="C:RNA polymerase I core factor complex"/>
    <property type="evidence" value="ECO:0007669"/>
    <property type="project" value="TreeGrafter"/>
</dbReference>
<accession>A0AA39GFS1</accession>
<dbReference type="PANTHER" id="PTHR28221">
    <property type="entry name" value="RNA POLYMERASE I-SPECIFIC TRANSCRIPTION INITIATION FACTOR RRN6"/>
    <property type="match status" value="1"/>
</dbReference>
<evidence type="ECO:0008006" key="7">
    <source>
        <dbReference type="Google" id="ProtNLM"/>
    </source>
</evidence>
<feature type="coiled-coil region" evidence="1">
    <location>
        <begin position="904"/>
        <end position="931"/>
    </location>
</feature>
<evidence type="ECO:0000256" key="2">
    <source>
        <dbReference type="SAM" id="MobiDB-lite"/>
    </source>
</evidence>
<evidence type="ECO:0000256" key="1">
    <source>
        <dbReference type="SAM" id="Coils"/>
    </source>
</evidence>
<dbReference type="InterPro" id="IPR048536">
    <property type="entry name" value="Rrn6_K-rich"/>
</dbReference>
<dbReference type="GO" id="GO:0001163">
    <property type="term" value="F:RNA polymerase I transcription regulatory region sequence-specific DNA binding"/>
    <property type="evidence" value="ECO:0007669"/>
    <property type="project" value="TreeGrafter"/>
</dbReference>
<dbReference type="InterPro" id="IPR019350">
    <property type="entry name" value="RNA_pol_I-sp_TIF_RRN6-like"/>
</dbReference>
<dbReference type="Pfam" id="PF20639">
    <property type="entry name" value="Rrn6_K-rich"/>
    <property type="match status" value="1"/>
</dbReference>
<sequence length="1017" mass="112003">MANPTKSVTGINYGQPGRLIYVPRKDSASGVGELHSSRLSDQPPSFGIIGNTAELYPPSKVPLVPSSLKPSHERQLQKQWLYDVHPEACPGLGAIGDLLADELTSAVRLASAASTRCLLDMGPITDVSNSSQRTGTPAIAMAAGEAGEKLRIAKVNESRWAWGSVNQKNGEETISEGVQLELAIIDPDSWQDECLWTNDGLPFTQIKFATHSAPNEPIRWLLAQKATSTSILSPEYHKVPVGDINVEALDFHMPSKIDPQHELTITHHQTGGRAHCDVAFNPPTQGSAAQVVIMDECGYWTIWAIIGRTRVDKSQEKRAILRKHGHVFEGILPDISFSNHHPSQPHGALFIGVAEGAEFQSSLSETGSTTRAPYVLVWNPDKFEVVDFEDGTLLQPFKLPTRSSSRPNTILDVQLSPVTQSHTFVLTSQSLHWIDLPRHGMASKPTLILECPHLPATNDVRMSICRVSDDENGVMVFLYSPGGTHFTVNWLRLSEDPELPQWHRQVLPMVQNPAIGKSPHAKNPDMMLFHSAKLFVVDEPTEPSLGEPFVKEGVLFFQGLLLSEDLSLRYCIGNSHTNPGLSVSLPTIRLNWTPKDKERSWKRQQKLFLKRIGGAFVLPDGLEPDDVVFQDQQADAGQPLKKHGPDEAGQNLLNIRRIVEVLGQCIEVEDGHRGPLLPASSVDVLESMLESGIAEASVPLFTWQDVMSLSRESSEWTEAQDVEARLHDLKKKVEDEVSMPELRLRSSNEAQEESITTEAIHNELSSLCGYRQSESSDAQQQQPPHIAVAKLVSDCFLSTQGFVIQDVPLFRSAGEDASEEHLERGRVPPSQIPRSSQSPGRIRSSSPASVLPPEKLQAQFRRLQLLAPSLVPGSLSTKQPPKVLSYWPTSSSGESLANYVSSVATESDSKFDDMRQRLQRAEARKKAQAEKLRRPIFARQGLPTEEDRAPRVHTQVDAFRSSPQPAAKMTMSSQSHGPSQAGGFGSLVTMSQPTAGAFGDRKKVKKTTVKKKRSGFR</sequence>
<dbReference type="AlphaFoldDB" id="A0AA39GFS1"/>
<keyword evidence="6" id="KW-1185">Reference proteome</keyword>
<reference evidence="5" key="1">
    <citation type="submission" date="2022-10" db="EMBL/GenBank/DDBJ databases">
        <title>Determination and structural analysis of whole genome sequence of Sarocladium strictum F4-1.</title>
        <authorList>
            <person name="Hu L."/>
            <person name="Jiang Y."/>
        </authorList>
    </citation>
    <scope>NUCLEOTIDE SEQUENCE</scope>
    <source>
        <strain evidence="5">F4-1</strain>
    </source>
</reference>
<dbReference type="EMBL" id="JAPDFR010000006">
    <property type="protein sequence ID" value="KAK0385858.1"/>
    <property type="molecule type" value="Genomic_DNA"/>
</dbReference>
<dbReference type="Pfam" id="PF10214">
    <property type="entry name" value="Rrn6_beta-prop"/>
    <property type="match status" value="1"/>
</dbReference>
<dbReference type="InterPro" id="IPR048535">
    <property type="entry name" value="RRN6_beta-prop"/>
</dbReference>
<evidence type="ECO:0000259" key="3">
    <source>
        <dbReference type="Pfam" id="PF10214"/>
    </source>
</evidence>
<name>A0AA39GFS1_SARSR</name>
<feature type="compositionally biased region" description="Basic residues" evidence="2">
    <location>
        <begin position="1002"/>
        <end position="1017"/>
    </location>
</feature>
<organism evidence="5 6">
    <name type="scientific">Sarocladium strictum</name>
    <name type="common">Black bundle disease fungus</name>
    <name type="synonym">Acremonium strictum</name>
    <dbReference type="NCBI Taxonomy" id="5046"/>
    <lineage>
        <taxon>Eukaryota</taxon>
        <taxon>Fungi</taxon>
        <taxon>Dikarya</taxon>
        <taxon>Ascomycota</taxon>
        <taxon>Pezizomycotina</taxon>
        <taxon>Sordariomycetes</taxon>
        <taxon>Hypocreomycetidae</taxon>
        <taxon>Hypocreales</taxon>
        <taxon>Sarocladiaceae</taxon>
        <taxon>Sarocladium</taxon>
    </lineage>
</organism>
<feature type="compositionally biased region" description="Low complexity" evidence="2">
    <location>
        <begin position="828"/>
        <end position="847"/>
    </location>
</feature>